<name>A0A340WY40_LIPVE</name>
<feature type="compositionally biased region" description="Basic and acidic residues" evidence="1">
    <location>
        <begin position="205"/>
        <end position="215"/>
    </location>
</feature>
<protein>
    <submittedName>
        <fullName evidence="3">Formin-like protein 5-like</fullName>
    </submittedName>
</protein>
<evidence type="ECO:0000313" key="2">
    <source>
        <dbReference type="Proteomes" id="UP000265300"/>
    </source>
</evidence>
<gene>
    <name evidence="3" type="primary">LOC103073924</name>
</gene>
<dbReference type="GeneID" id="103073924"/>
<proteinExistence type="predicted"/>
<evidence type="ECO:0000256" key="1">
    <source>
        <dbReference type="SAM" id="MobiDB-lite"/>
    </source>
</evidence>
<feature type="compositionally biased region" description="Basic and acidic residues" evidence="1">
    <location>
        <begin position="73"/>
        <end position="83"/>
    </location>
</feature>
<organism evidence="2 3">
    <name type="scientific">Lipotes vexillifer</name>
    <name type="common">Yangtze river dolphin</name>
    <dbReference type="NCBI Taxonomy" id="118797"/>
    <lineage>
        <taxon>Eukaryota</taxon>
        <taxon>Metazoa</taxon>
        <taxon>Chordata</taxon>
        <taxon>Craniata</taxon>
        <taxon>Vertebrata</taxon>
        <taxon>Euteleostomi</taxon>
        <taxon>Mammalia</taxon>
        <taxon>Eutheria</taxon>
        <taxon>Laurasiatheria</taxon>
        <taxon>Artiodactyla</taxon>
        <taxon>Whippomorpha</taxon>
        <taxon>Cetacea</taxon>
        <taxon>Odontoceti</taxon>
        <taxon>Lipotidae</taxon>
        <taxon>Lipotes</taxon>
    </lineage>
</organism>
<sequence>MQPPPACLRLRAAAAASPRPIPARAASPRPVTAQPSNRRRVSGGAQRAPCGREAPPTRGSDPPPPEALSGLRKPWDAAARTRPETQGPASGYRGTYPDGSAPQRAGGCSSRTPATPPPPPHAASARLSQIARRRRRVPATNPRESCVPAPSHRSGAASAGSAPNHRPSNRRRVSGGAQRAPCGREAPPTRGSDPPPPEALSGLRKPWDAAARTRPETQGPASGYRGTYPDGSAPQRAGGCSSRTAGDSLPLQTYACIPRLAPPRPVHRLSG</sequence>
<dbReference type="AlphaFoldDB" id="A0A340WY40"/>
<feature type="compositionally biased region" description="Low complexity" evidence="1">
    <location>
        <begin position="148"/>
        <end position="163"/>
    </location>
</feature>
<feature type="region of interest" description="Disordered" evidence="1">
    <location>
        <begin position="12"/>
        <end position="249"/>
    </location>
</feature>
<evidence type="ECO:0000313" key="3">
    <source>
        <dbReference type="RefSeq" id="XP_007452019.1"/>
    </source>
</evidence>
<accession>A0A340WY40</accession>
<dbReference type="InParanoid" id="A0A340WY40"/>
<dbReference type="KEGG" id="lve:103073924"/>
<dbReference type="RefSeq" id="XP_007452019.1">
    <property type="nucleotide sequence ID" value="XM_007451957.1"/>
</dbReference>
<reference evidence="3" key="1">
    <citation type="submission" date="2025-08" db="UniProtKB">
        <authorList>
            <consortium name="RefSeq"/>
        </authorList>
    </citation>
    <scope>IDENTIFICATION</scope>
</reference>
<dbReference type="Proteomes" id="UP000265300">
    <property type="component" value="Unplaced"/>
</dbReference>
<keyword evidence="2" id="KW-1185">Reference proteome</keyword>
<feature type="compositionally biased region" description="Low complexity" evidence="1">
    <location>
        <begin position="12"/>
        <end position="30"/>
    </location>
</feature>